<dbReference type="GO" id="GO:0071949">
    <property type="term" value="F:FAD binding"/>
    <property type="evidence" value="ECO:0007669"/>
    <property type="project" value="InterPro"/>
</dbReference>
<sequence length="290" mass="32229">MPEVSSVVLRPTSIEEAWELKKEIGTHAMFISGGTLLQMKREQGTALHPYLISLEKIDGMQEIQLKQIDSEHFLVIGASVRLADVRKHALIKQEWNILTHAVKEVAAPAVRNRATIGGNVCYMVGDTIPALLALAAKACWFDGNHLQIGEIELFLQQYQLNPSLILTAIMLPSQILAENKINVYKKIGRREAFIPSLVTVSLNGSFTSEFRAEHIRIAVGGGTYLPKRLIDCEQLLHGAVLTKEKIMSLYETIIREYNPASDAFVSSEYRKMVAANLIISELSSVFDGKV</sequence>
<dbReference type="InterPro" id="IPR051312">
    <property type="entry name" value="Diverse_Substr_Oxidored"/>
</dbReference>
<dbReference type="Proteomes" id="UP000030588">
    <property type="component" value="Unassembled WGS sequence"/>
</dbReference>
<keyword evidence="1" id="KW-0285">Flavoprotein</keyword>
<evidence type="ECO:0000256" key="3">
    <source>
        <dbReference type="ARBA" id="ARBA00023002"/>
    </source>
</evidence>
<protein>
    <recommendedName>
        <fullName evidence="4">FAD-binding PCMH-type domain-containing protein</fullName>
    </recommendedName>
</protein>
<accession>A0A0A6VFT9</accession>
<dbReference type="STRING" id="363870.NG54_04345"/>
<dbReference type="EMBL" id="JRUN01000008">
    <property type="protein sequence ID" value="KHD86278.1"/>
    <property type="molecule type" value="Genomic_DNA"/>
</dbReference>
<dbReference type="SUPFAM" id="SSF56176">
    <property type="entry name" value="FAD-binding/transporter-associated domain-like"/>
    <property type="match status" value="1"/>
</dbReference>
<keyword evidence="2" id="KW-0274">FAD</keyword>
<dbReference type="PANTHER" id="PTHR42659:SF2">
    <property type="entry name" value="XANTHINE DEHYDROGENASE SUBUNIT C-RELATED"/>
    <property type="match status" value="1"/>
</dbReference>
<dbReference type="InterPro" id="IPR036318">
    <property type="entry name" value="FAD-bd_PCMH-like_sf"/>
</dbReference>
<evidence type="ECO:0000256" key="2">
    <source>
        <dbReference type="ARBA" id="ARBA00022827"/>
    </source>
</evidence>
<dbReference type="InterPro" id="IPR016169">
    <property type="entry name" value="FAD-bd_PCMH_sub2"/>
</dbReference>
<evidence type="ECO:0000313" key="6">
    <source>
        <dbReference type="Proteomes" id="UP000030588"/>
    </source>
</evidence>
<dbReference type="AlphaFoldDB" id="A0A0A6VFT9"/>
<dbReference type="InterPro" id="IPR002346">
    <property type="entry name" value="Mopterin_DH_FAD-bd"/>
</dbReference>
<dbReference type="Gene3D" id="3.30.465.10">
    <property type="match status" value="1"/>
</dbReference>
<dbReference type="InterPro" id="IPR036683">
    <property type="entry name" value="CO_DH_flav_C_dom_sf"/>
</dbReference>
<evidence type="ECO:0000256" key="1">
    <source>
        <dbReference type="ARBA" id="ARBA00022630"/>
    </source>
</evidence>
<reference evidence="5 6" key="1">
    <citation type="submission" date="2014-10" db="EMBL/GenBank/DDBJ databases">
        <title>Draft genome of phytase producing Bacillus ginsengihumi strain M2.11.</title>
        <authorList>
            <person name="Toymentseva A."/>
            <person name="Boulygina E.A."/>
            <person name="Kazakov S.V."/>
            <person name="Kayumov I."/>
            <person name="Suleimanova A.D."/>
            <person name="Mardanova A.M."/>
            <person name="Maria S.N."/>
            <person name="Sergey M.Y."/>
            <person name="Sharipova M.R."/>
        </authorList>
    </citation>
    <scope>NUCLEOTIDE SEQUENCE [LARGE SCALE GENOMIC DNA]</scope>
    <source>
        <strain evidence="5 6">M2.11</strain>
    </source>
</reference>
<gene>
    <name evidence="5" type="ORF">NG54_04345</name>
</gene>
<keyword evidence="3" id="KW-0560">Oxidoreductase</keyword>
<dbReference type="InterPro" id="IPR005107">
    <property type="entry name" value="CO_DH_flav_C"/>
</dbReference>
<evidence type="ECO:0000313" key="5">
    <source>
        <dbReference type="EMBL" id="KHD86278.1"/>
    </source>
</evidence>
<name>A0A0A6VFT9_9BACI</name>
<dbReference type="GO" id="GO:0016491">
    <property type="term" value="F:oxidoreductase activity"/>
    <property type="evidence" value="ECO:0007669"/>
    <property type="project" value="UniProtKB-KW"/>
</dbReference>
<dbReference type="SMART" id="SM01092">
    <property type="entry name" value="CO_deh_flav_C"/>
    <property type="match status" value="1"/>
</dbReference>
<proteinExistence type="predicted"/>
<comment type="caution">
    <text evidence="5">The sequence shown here is derived from an EMBL/GenBank/DDBJ whole genome shotgun (WGS) entry which is preliminary data.</text>
</comment>
<dbReference type="Pfam" id="PF03450">
    <property type="entry name" value="CO_deh_flav_C"/>
    <property type="match status" value="1"/>
</dbReference>
<dbReference type="Gene3D" id="3.30.390.50">
    <property type="entry name" value="CO dehydrogenase flavoprotein, C-terminal domain"/>
    <property type="match status" value="1"/>
</dbReference>
<dbReference type="PANTHER" id="PTHR42659">
    <property type="entry name" value="XANTHINE DEHYDROGENASE SUBUNIT C-RELATED"/>
    <property type="match status" value="1"/>
</dbReference>
<dbReference type="PROSITE" id="PS51387">
    <property type="entry name" value="FAD_PCMH"/>
    <property type="match status" value="1"/>
</dbReference>
<dbReference type="InterPro" id="IPR016166">
    <property type="entry name" value="FAD-bd_PCMH"/>
</dbReference>
<evidence type="ECO:0000259" key="4">
    <source>
        <dbReference type="PROSITE" id="PS51387"/>
    </source>
</evidence>
<feature type="domain" description="FAD-binding PCMH-type" evidence="4">
    <location>
        <begin position="1"/>
        <end position="176"/>
    </location>
</feature>
<organism evidence="5 6">
    <name type="scientific">Heyndrickxia ginsengihumi</name>
    <dbReference type="NCBI Taxonomy" id="363870"/>
    <lineage>
        <taxon>Bacteria</taxon>
        <taxon>Bacillati</taxon>
        <taxon>Bacillota</taxon>
        <taxon>Bacilli</taxon>
        <taxon>Bacillales</taxon>
        <taxon>Bacillaceae</taxon>
        <taxon>Heyndrickxia</taxon>
    </lineage>
</organism>
<dbReference type="Pfam" id="PF00941">
    <property type="entry name" value="FAD_binding_5"/>
    <property type="match status" value="1"/>
</dbReference>
<dbReference type="SUPFAM" id="SSF55447">
    <property type="entry name" value="CO dehydrogenase flavoprotein C-terminal domain-like"/>
    <property type="match status" value="1"/>
</dbReference>